<dbReference type="AlphaFoldDB" id="S3C556"/>
<proteinExistence type="predicted"/>
<dbReference type="Gene3D" id="3.40.50.300">
    <property type="entry name" value="P-loop containing nucleotide triphosphate hydrolases"/>
    <property type="match status" value="1"/>
</dbReference>
<dbReference type="VEuPathDB" id="FungiDB:F503_00649"/>
<reference evidence="1 2" key="1">
    <citation type="journal article" date="2013" name="BMC Genomics">
        <title>The genome and transcriptome of the pine saprophyte Ophiostoma piceae, and a comparison with the bark beetle-associated pine pathogen Grosmannia clavigera.</title>
        <authorList>
            <person name="Haridas S."/>
            <person name="Wang Y."/>
            <person name="Lim L."/>
            <person name="Massoumi Alamouti S."/>
            <person name="Jackman S."/>
            <person name="Docking R."/>
            <person name="Robertson G."/>
            <person name="Birol I."/>
            <person name="Bohlmann J."/>
            <person name="Breuil C."/>
        </authorList>
    </citation>
    <scope>NUCLEOTIDE SEQUENCE [LARGE SCALE GENOMIC DNA]</scope>
    <source>
        <strain evidence="1 2">UAMH 11346</strain>
    </source>
</reference>
<dbReference type="Proteomes" id="UP000016923">
    <property type="component" value="Unassembled WGS sequence"/>
</dbReference>
<dbReference type="HOGENOM" id="CLU_1042427_0_0_1"/>
<evidence type="ECO:0000313" key="2">
    <source>
        <dbReference type="Proteomes" id="UP000016923"/>
    </source>
</evidence>
<organism evidence="1 2">
    <name type="scientific">Ophiostoma piceae (strain UAMH 11346)</name>
    <name type="common">Sap stain fungus</name>
    <dbReference type="NCBI Taxonomy" id="1262450"/>
    <lineage>
        <taxon>Eukaryota</taxon>
        <taxon>Fungi</taxon>
        <taxon>Dikarya</taxon>
        <taxon>Ascomycota</taxon>
        <taxon>Pezizomycotina</taxon>
        <taxon>Sordariomycetes</taxon>
        <taxon>Sordariomycetidae</taxon>
        <taxon>Ophiostomatales</taxon>
        <taxon>Ophiostomataceae</taxon>
        <taxon>Ophiostoma</taxon>
    </lineage>
</organism>
<sequence>MGVLTIPDLATERATQDAVLELLNDQRNVLQLGYCVIKNRGADDHTSLCGLILDVSKRDMLCVRPEIESRRRICAEHLTALGSPRSNEIPQRQYLVEIALRAQDITKSALNGYYACDDGLFQQRPAFRLITKLIRLNELFADNFWKNGHVQHFRDKCSDDGETLLAAGEQASPKEAEDDEYWVSFENHPTEKLHPEVYEDLSDIVVPEYNCPKHKRGPLTKLIHEVYMESRGPALGTFILHIERSGLPMTFNHYFNSMAQKNAMLTK</sequence>
<dbReference type="OrthoDB" id="5240395at2759"/>
<dbReference type="OMA" id="EKSSTHC"/>
<keyword evidence="2" id="KW-1185">Reference proteome</keyword>
<name>S3C556_OPHP1</name>
<protein>
    <submittedName>
        <fullName evidence="1">Interferon-induced gtp-binding protein mx2</fullName>
    </submittedName>
</protein>
<gene>
    <name evidence="1" type="ORF">F503_00649</name>
</gene>
<dbReference type="STRING" id="1262450.S3C556"/>
<dbReference type="InterPro" id="IPR027417">
    <property type="entry name" value="P-loop_NTPase"/>
</dbReference>
<accession>S3C556</accession>
<dbReference type="eggNOG" id="KOG0446">
    <property type="taxonomic scope" value="Eukaryota"/>
</dbReference>
<dbReference type="EMBL" id="KE148150">
    <property type="protein sequence ID" value="EPE07927.1"/>
    <property type="molecule type" value="Genomic_DNA"/>
</dbReference>
<evidence type="ECO:0000313" key="1">
    <source>
        <dbReference type="EMBL" id="EPE07927.1"/>
    </source>
</evidence>